<dbReference type="InterPro" id="IPR050283">
    <property type="entry name" value="E-box_TF_Regulators"/>
</dbReference>
<dbReference type="OrthoDB" id="10048995at2759"/>
<protein>
    <submittedName>
        <fullName evidence="3">Fer3</fullName>
    </submittedName>
</protein>
<keyword evidence="4" id="KW-1185">Reference proteome</keyword>
<gene>
    <name evidence="3" type="ORF">BpHYR1_051400</name>
</gene>
<name>A0A3M7S2H2_BRAPC</name>
<dbReference type="GO" id="GO:0046983">
    <property type="term" value="F:protein dimerization activity"/>
    <property type="evidence" value="ECO:0007669"/>
    <property type="project" value="InterPro"/>
</dbReference>
<accession>A0A3M7S2H2</accession>
<evidence type="ECO:0000256" key="1">
    <source>
        <dbReference type="SAM" id="Coils"/>
    </source>
</evidence>
<dbReference type="InterPro" id="IPR011598">
    <property type="entry name" value="bHLH_dom"/>
</dbReference>
<dbReference type="GO" id="GO:0000977">
    <property type="term" value="F:RNA polymerase II transcription regulatory region sequence-specific DNA binding"/>
    <property type="evidence" value="ECO:0007669"/>
    <property type="project" value="TreeGrafter"/>
</dbReference>
<organism evidence="3 4">
    <name type="scientific">Brachionus plicatilis</name>
    <name type="common">Marine rotifer</name>
    <name type="synonym">Brachionus muelleri</name>
    <dbReference type="NCBI Taxonomy" id="10195"/>
    <lineage>
        <taxon>Eukaryota</taxon>
        <taxon>Metazoa</taxon>
        <taxon>Spiralia</taxon>
        <taxon>Gnathifera</taxon>
        <taxon>Rotifera</taxon>
        <taxon>Eurotatoria</taxon>
        <taxon>Monogononta</taxon>
        <taxon>Pseudotrocha</taxon>
        <taxon>Ploima</taxon>
        <taxon>Brachionidae</taxon>
        <taxon>Brachionus</taxon>
    </lineage>
</organism>
<dbReference type="GO" id="GO:0032502">
    <property type="term" value="P:developmental process"/>
    <property type="evidence" value="ECO:0007669"/>
    <property type="project" value="TreeGrafter"/>
</dbReference>
<dbReference type="CDD" id="cd11390">
    <property type="entry name" value="bHLH_TS"/>
    <property type="match status" value="1"/>
</dbReference>
<proteinExistence type="predicted"/>
<dbReference type="PANTHER" id="PTHR23349:SF63">
    <property type="entry name" value="FER3-LIKE PROTEIN"/>
    <property type="match status" value="1"/>
</dbReference>
<evidence type="ECO:0000259" key="2">
    <source>
        <dbReference type="PROSITE" id="PS50888"/>
    </source>
</evidence>
<dbReference type="Proteomes" id="UP000276133">
    <property type="component" value="Unassembled WGS sequence"/>
</dbReference>
<evidence type="ECO:0000313" key="3">
    <source>
        <dbReference type="EMBL" id="RNA29838.1"/>
    </source>
</evidence>
<dbReference type="PANTHER" id="PTHR23349">
    <property type="entry name" value="BASIC HELIX-LOOP-HELIX TRANSCRIPTION FACTOR, TWIST"/>
    <property type="match status" value="1"/>
</dbReference>
<keyword evidence="1" id="KW-0175">Coiled coil</keyword>
<evidence type="ECO:0000313" key="4">
    <source>
        <dbReference type="Proteomes" id="UP000276133"/>
    </source>
</evidence>
<comment type="caution">
    <text evidence="3">The sequence shown here is derived from an EMBL/GenBank/DDBJ whole genome shotgun (WGS) entry which is preliminary data.</text>
</comment>
<dbReference type="STRING" id="10195.A0A3M7S2H2"/>
<dbReference type="Pfam" id="PF00010">
    <property type="entry name" value="HLH"/>
    <property type="match status" value="1"/>
</dbReference>
<dbReference type="EMBL" id="REGN01002158">
    <property type="protein sequence ID" value="RNA29838.1"/>
    <property type="molecule type" value="Genomic_DNA"/>
</dbReference>
<feature type="domain" description="BHLH" evidence="2">
    <location>
        <begin position="201"/>
        <end position="254"/>
    </location>
</feature>
<dbReference type="PROSITE" id="PS50888">
    <property type="entry name" value="BHLH"/>
    <property type="match status" value="1"/>
</dbReference>
<dbReference type="AlphaFoldDB" id="A0A3M7S2H2"/>
<reference evidence="3 4" key="1">
    <citation type="journal article" date="2018" name="Sci. Rep.">
        <title>Genomic signatures of local adaptation to the degree of environmental predictability in rotifers.</title>
        <authorList>
            <person name="Franch-Gras L."/>
            <person name="Hahn C."/>
            <person name="Garcia-Roger E.M."/>
            <person name="Carmona M.J."/>
            <person name="Serra M."/>
            <person name="Gomez A."/>
        </authorList>
    </citation>
    <scope>NUCLEOTIDE SEQUENCE [LARGE SCALE GENOMIC DNA]</scope>
    <source>
        <strain evidence="3">HYR1</strain>
    </source>
</reference>
<dbReference type="GO" id="GO:0000981">
    <property type="term" value="F:DNA-binding transcription factor activity, RNA polymerase II-specific"/>
    <property type="evidence" value="ECO:0007669"/>
    <property type="project" value="TreeGrafter"/>
</dbReference>
<sequence length="260" mass="30447">MFFESNMIKSELVESFEDQSKLMGQWLNDLEASPSSSCSLPDSPFNFNAELLQSSYTDNQYQTQHQYEWQFQQNPCEYESFPTQFADYGSTADYYNPSYYQSYNRSDYSYYYPTSCQNVDTAAQFRNSIELDNSNISASFSCSLTETDDDDLIEHLDNAKRLIICGDNLRQTRKQMSSQMDECVSAESNAKRKRKRILNRMQRAEATMREKRRMLKLNKAFEELRKVLPISEFAKNKLSRSETLKSAIEYIERMSQLLSI</sequence>
<dbReference type="SUPFAM" id="SSF47459">
    <property type="entry name" value="HLH, helix-loop-helix DNA-binding domain"/>
    <property type="match status" value="1"/>
</dbReference>
<dbReference type="SMART" id="SM00353">
    <property type="entry name" value="HLH"/>
    <property type="match status" value="1"/>
</dbReference>
<dbReference type="InterPro" id="IPR036638">
    <property type="entry name" value="HLH_DNA-bd_sf"/>
</dbReference>
<dbReference type="Gene3D" id="4.10.280.10">
    <property type="entry name" value="Helix-loop-helix DNA-binding domain"/>
    <property type="match status" value="1"/>
</dbReference>
<feature type="coiled-coil region" evidence="1">
    <location>
        <begin position="187"/>
        <end position="214"/>
    </location>
</feature>